<accession>A0ABU4NC22</accession>
<evidence type="ECO:0000256" key="1">
    <source>
        <dbReference type="SAM" id="MobiDB-lite"/>
    </source>
</evidence>
<feature type="compositionally biased region" description="Pro residues" evidence="1">
    <location>
        <begin position="18"/>
        <end position="53"/>
    </location>
</feature>
<keyword evidence="2" id="KW-1133">Transmembrane helix</keyword>
<keyword evidence="2" id="KW-0472">Membrane</keyword>
<evidence type="ECO:0000256" key="2">
    <source>
        <dbReference type="SAM" id="Phobius"/>
    </source>
</evidence>
<feature type="transmembrane region" description="Helical" evidence="2">
    <location>
        <begin position="107"/>
        <end position="129"/>
    </location>
</feature>
<keyword evidence="2" id="KW-0812">Transmembrane</keyword>
<evidence type="ECO:0000313" key="4">
    <source>
        <dbReference type="Proteomes" id="UP001271274"/>
    </source>
</evidence>
<feature type="compositionally biased region" description="Low complexity" evidence="1">
    <location>
        <begin position="54"/>
        <end position="69"/>
    </location>
</feature>
<protein>
    <submittedName>
        <fullName evidence="3">Uncharacterized protein</fullName>
    </submittedName>
</protein>
<proteinExistence type="predicted"/>
<feature type="region of interest" description="Disordered" evidence="1">
    <location>
        <begin position="131"/>
        <end position="195"/>
    </location>
</feature>
<feature type="region of interest" description="Disordered" evidence="1">
    <location>
        <begin position="1"/>
        <end position="105"/>
    </location>
</feature>
<dbReference type="RefSeq" id="WP_319061973.1">
    <property type="nucleotide sequence ID" value="NZ_JARAYT010000002.1"/>
</dbReference>
<keyword evidence="4" id="KW-1185">Reference proteome</keyword>
<reference evidence="3 4" key="1">
    <citation type="journal article" date="2023" name="Microb. Genom.">
        <title>Mesoterricola silvestris gen. nov., sp. nov., Mesoterricola sediminis sp. nov., Geothrix oryzae sp. nov., Geothrix edaphica sp. nov., Geothrix rubra sp. nov., and Geothrix limicola sp. nov., six novel members of Acidobacteriota isolated from soils.</title>
        <authorList>
            <person name="Weisberg A.J."/>
            <person name="Pearce E."/>
            <person name="Kramer C.G."/>
            <person name="Chang J.H."/>
            <person name="Clarke C.R."/>
        </authorList>
    </citation>
    <scope>NUCLEOTIDE SEQUENCE [LARGE SCALE GENOMIC DNA]</scope>
    <source>
        <strain evidence="3 4">ID09-01A</strain>
    </source>
</reference>
<dbReference type="EMBL" id="JARAYU010000002">
    <property type="protein sequence ID" value="MDX3700241.1"/>
    <property type="molecule type" value="Genomic_DNA"/>
</dbReference>
<name>A0ABU4NC22_9ACTN</name>
<organism evidence="3 4">
    <name type="scientific">Streptomyces europaeiscabiei</name>
    <dbReference type="NCBI Taxonomy" id="146819"/>
    <lineage>
        <taxon>Bacteria</taxon>
        <taxon>Bacillati</taxon>
        <taxon>Actinomycetota</taxon>
        <taxon>Actinomycetes</taxon>
        <taxon>Kitasatosporales</taxon>
        <taxon>Streptomycetaceae</taxon>
        <taxon>Streptomyces</taxon>
    </lineage>
</organism>
<dbReference type="Proteomes" id="UP001271274">
    <property type="component" value="Unassembled WGS sequence"/>
</dbReference>
<comment type="caution">
    <text evidence="3">The sequence shown here is derived from an EMBL/GenBank/DDBJ whole genome shotgun (WGS) entry which is preliminary data.</text>
</comment>
<feature type="compositionally biased region" description="Acidic residues" evidence="1">
    <location>
        <begin position="153"/>
        <end position="165"/>
    </location>
</feature>
<feature type="compositionally biased region" description="Low complexity" evidence="1">
    <location>
        <begin position="80"/>
        <end position="92"/>
    </location>
</feature>
<gene>
    <name evidence="3" type="ORF">PV662_10800</name>
</gene>
<evidence type="ECO:0000313" key="3">
    <source>
        <dbReference type="EMBL" id="MDX3700241.1"/>
    </source>
</evidence>
<sequence>MTQPPGQPPYDGYGAQPPQQPYPGPYTPPPAPGGQMPGPPPAPGQAPGQPPNPYATAPQQPYGTAPQQPYGGGGQPPYGAPGAPNYGAQYGSYPPPPPPSGGSGGKVALIIVAAVAALAVIGGGIFLLTSDGDERDTAKPGQSVSASASESESPAESEEAADEATDTASDTPDGGLDDGGSSTAPAEGVEGQWQDDEARTLTIGAEQSTGEAKGQHPLSYIDMVGGKGIMTGVGKYRDDNNFRMALTPMASKDVSDDDITFATVRRSGDDVVITWEAGGTDTLSYVGESSG</sequence>